<gene>
    <name evidence="2" type="ORF">LDAN0321_LOCUS5301</name>
</gene>
<evidence type="ECO:0000256" key="1">
    <source>
        <dbReference type="SAM" id="MobiDB-lite"/>
    </source>
</evidence>
<organism evidence="2">
    <name type="scientific">Leptocylindrus danicus</name>
    <dbReference type="NCBI Taxonomy" id="163516"/>
    <lineage>
        <taxon>Eukaryota</taxon>
        <taxon>Sar</taxon>
        <taxon>Stramenopiles</taxon>
        <taxon>Ochrophyta</taxon>
        <taxon>Bacillariophyta</taxon>
        <taxon>Coscinodiscophyceae</taxon>
        <taxon>Chaetocerotophycidae</taxon>
        <taxon>Leptocylindrales</taxon>
        <taxon>Leptocylindraceae</taxon>
        <taxon>Leptocylindrus</taxon>
    </lineage>
</organism>
<proteinExistence type="predicted"/>
<dbReference type="EMBL" id="HBGY01008423">
    <property type="protein sequence ID" value="CAD9566106.1"/>
    <property type="molecule type" value="Transcribed_RNA"/>
</dbReference>
<evidence type="ECO:0000313" key="2">
    <source>
        <dbReference type="EMBL" id="CAD9566106.1"/>
    </source>
</evidence>
<feature type="region of interest" description="Disordered" evidence="1">
    <location>
        <begin position="136"/>
        <end position="155"/>
    </location>
</feature>
<dbReference type="AlphaFoldDB" id="A0A7S2K6W2"/>
<feature type="compositionally biased region" description="Polar residues" evidence="1">
    <location>
        <begin position="258"/>
        <end position="273"/>
    </location>
</feature>
<feature type="region of interest" description="Disordered" evidence="1">
    <location>
        <begin position="238"/>
        <end position="273"/>
    </location>
</feature>
<accession>A0A7S2K6W2</accession>
<protein>
    <submittedName>
        <fullName evidence="2">Uncharacterized protein</fullName>
    </submittedName>
</protein>
<sequence length="620" mass="70194">MDATLLLLYQEWLPTCYEHGQNHSDVAQLPIVYFHRADGNDDGKLIIVDRHHHSDDSAVCSSLEQPQELVQLRDPSRAVLQCLVPIFPSIVSELLVAQSTRTDLTIMSTTNLYASLYMDALRLCLKCKYEKDDGGVVDDDDDKQQQEGKEGDDDREEMIHGIFEQFCNLLWRLNEHEVPDTANLPKNNKWLIEDVYVCCSKGEMMKLLHRIVHLYPRLSQLLVHNFLDLDDAAARLQTPASRKNNSGDNDDNRSNSNTENQRASASHHTATTKQRAIEIDIDNDENDNGNEVSAAKIHVSSSSQNVNSNSNSRANTTDDDVTMIVDEPDEERPNHAQKLLEVRVSSLPAHNDYNERYMISYYKTLILLAERHDEFRHQMLEHANWSWALFVFVLQRDHDADSLGKIIMDAATQFVKTDAKYRRIVLGQLCIQRPAVAAPSDAIIEVESEKRQDIMDDMKSTSLLIDSIKSLMLVATILRNDDGLIDVFVNQFFGITQLSLALKKYHSMLLDGRSNDGSSEKRMIKLSNVLGGLQCALECMNLLLSTSGLEYVQSLLRMWPDADDVNLVCTLIATSEDWIKDHKCDNDLSDVQLLEMCSGIAEFAEKVLDTFKCIDALEMG</sequence>
<name>A0A7S2K6W2_9STRA</name>
<reference evidence="2" key="1">
    <citation type="submission" date="2021-01" db="EMBL/GenBank/DDBJ databases">
        <authorList>
            <person name="Corre E."/>
            <person name="Pelletier E."/>
            <person name="Niang G."/>
            <person name="Scheremetjew M."/>
            <person name="Finn R."/>
            <person name="Kale V."/>
            <person name="Holt S."/>
            <person name="Cochrane G."/>
            <person name="Meng A."/>
            <person name="Brown T."/>
            <person name="Cohen L."/>
        </authorList>
    </citation>
    <scope>NUCLEOTIDE SEQUENCE</scope>
    <source>
        <strain evidence="2">B650</strain>
    </source>
</reference>